<protein>
    <recommendedName>
        <fullName evidence="1">Alginate export domain-containing protein</fullName>
    </recommendedName>
</protein>
<sequence length="248" mass="27253">MSRWAEDWTGLRAVGDAPPLKAIPLANEASLTLSAELGLRHDAYDNAGMTQRGSYAESNGRGLVGADLRFNPTIRVYAEVGTAGIDRWPGDAPANFRNDAALQQLFVEGRSHLGSMLVGAMIGRQEFADGPNLRRTWNGVSLYAHGRNFRIGAFDLRSMRLAPGWFDEGIDDGVGLYGLNASFIVSPGCGGTNIYLDPFWYHTTNPTYRSGGRSGLDARDTYGFRARGRRHTVSFDWTIARQTGRYID</sequence>
<evidence type="ECO:0000313" key="3">
    <source>
        <dbReference type="Proteomes" id="UP000229314"/>
    </source>
</evidence>
<accession>A0A2D2C6V1</accession>
<keyword evidence="2" id="KW-0614">Plasmid</keyword>
<dbReference type="Pfam" id="PF13372">
    <property type="entry name" value="Alginate_exp"/>
    <property type="match status" value="1"/>
</dbReference>
<dbReference type="EMBL" id="CP024425">
    <property type="protein sequence ID" value="ATQ58238.1"/>
    <property type="molecule type" value="Genomic_DNA"/>
</dbReference>
<proteinExistence type="predicted"/>
<dbReference type="InterPro" id="IPR025388">
    <property type="entry name" value="Alginate_export_dom"/>
</dbReference>
<feature type="domain" description="Alginate export" evidence="1">
    <location>
        <begin position="91"/>
        <end position="246"/>
    </location>
</feature>
<gene>
    <name evidence="2" type="ORF">PYTT13_20595</name>
</gene>
<dbReference type="Proteomes" id="UP000229314">
    <property type="component" value="Plasmid pTT13-3"/>
</dbReference>
<name>A0A2D2C6V1_9RHOB</name>
<geneLocation type="plasmid" evidence="3">
    <name>ptt13-3</name>
</geneLocation>
<dbReference type="AlphaFoldDB" id="A0A2D2C6V1"/>
<reference evidence="2 3" key="1">
    <citation type="submission" date="2017-10" db="EMBL/GenBank/DDBJ databases">
        <title>Complete genome sequence of Paracoccus yeei TT13 isolated from human skin.</title>
        <authorList>
            <person name="Lee K."/>
            <person name="Lim J.Y."/>
            <person name="Hwang I."/>
        </authorList>
    </citation>
    <scope>NUCLEOTIDE SEQUENCE [LARGE SCALE GENOMIC DNA]</scope>
    <source>
        <strain evidence="2 3">TT13</strain>
        <plasmid evidence="3">Plasmid ptt13-3</plasmid>
    </source>
</reference>
<organism evidence="2 3">
    <name type="scientific">Paracoccus yeei</name>
    <dbReference type="NCBI Taxonomy" id="147645"/>
    <lineage>
        <taxon>Bacteria</taxon>
        <taxon>Pseudomonadati</taxon>
        <taxon>Pseudomonadota</taxon>
        <taxon>Alphaproteobacteria</taxon>
        <taxon>Rhodobacterales</taxon>
        <taxon>Paracoccaceae</taxon>
        <taxon>Paracoccus</taxon>
    </lineage>
</organism>
<evidence type="ECO:0000313" key="2">
    <source>
        <dbReference type="EMBL" id="ATQ58238.1"/>
    </source>
</evidence>
<evidence type="ECO:0000259" key="1">
    <source>
        <dbReference type="Pfam" id="PF13372"/>
    </source>
</evidence>